<protein>
    <recommendedName>
        <fullName evidence="3">Carboxylic ester hydrolase</fullName>
        <ecNumber evidence="3">3.1.1.-</ecNumber>
    </recommendedName>
</protein>
<evidence type="ECO:0000256" key="1">
    <source>
        <dbReference type="ARBA" id="ARBA00005964"/>
    </source>
</evidence>
<evidence type="ECO:0000313" key="6">
    <source>
        <dbReference type="Proteomes" id="UP000799779"/>
    </source>
</evidence>
<feature type="domain" description="Carboxylesterase type B" evidence="4">
    <location>
        <begin position="22"/>
        <end position="524"/>
    </location>
</feature>
<comment type="similarity">
    <text evidence="1 3">Belongs to the type-B carboxylesterase/lipase family.</text>
</comment>
<dbReference type="OrthoDB" id="408631at2759"/>
<dbReference type="Proteomes" id="UP000799779">
    <property type="component" value="Unassembled WGS sequence"/>
</dbReference>
<sequence length="561" mass="62070">MRILSLTPLLALAEVQYTGFERNNVELFLNVQYGQDTGGANRFKQPQPFVPETGKNYDATMGGPACPQSFGQWFPPLVLGTITNISEDCLNLNIARPKGMDKGAGLPVMVWIHGGSFWAGSNMEPSHTPDGLVLQSVANGLPVIHVAMNYRLGFFGFAQSDALKKERSENAGLRDQRLAIEWVRDNIQHFGGDGNRITIFGQSSGGLACGMHIMAYGGTKPLPYQQGICESQTLEPGITGNWSIDAMSRVTSYVGCNCSSVHSPETISCLRRLDTETLFNASYKTYIADGKHNLGDIWLPVVDGDFLPAAPSQLIREGRFGNATYMMGYTDGDVNFYTDFGIATWEDAFTFLQGYMPFVPALAIRELLDLYPADEFMPGPPSTNLTVEFFRAARVFRDVLMTCEPILLAEAMHTKGLPVYLYDFNQTILEPILAKEYGINKTGVIHTSEFAYIYGNLSHWNISNYPFDPTPSDHELLIRASRSWSTFASLGKPSAEGKETLQGWEEAFATPSNMQLFTIGGPAEGLSTFDGAGSKDEIRKQQLKKRCSFINTPEMIEWLQF</sequence>
<dbReference type="GO" id="GO:0052689">
    <property type="term" value="F:carboxylic ester hydrolase activity"/>
    <property type="evidence" value="ECO:0007669"/>
    <property type="project" value="TreeGrafter"/>
</dbReference>
<keyword evidence="6" id="KW-1185">Reference proteome</keyword>
<dbReference type="InterPro" id="IPR002018">
    <property type="entry name" value="CarbesteraseB"/>
</dbReference>
<accession>A0A6A5VZR4</accession>
<dbReference type="PANTHER" id="PTHR43918">
    <property type="entry name" value="ACETYLCHOLINESTERASE"/>
    <property type="match status" value="1"/>
</dbReference>
<evidence type="ECO:0000256" key="2">
    <source>
        <dbReference type="ARBA" id="ARBA00022801"/>
    </source>
</evidence>
<name>A0A6A5VZR4_9PLEO</name>
<evidence type="ECO:0000259" key="4">
    <source>
        <dbReference type="Pfam" id="PF00135"/>
    </source>
</evidence>
<dbReference type="PROSITE" id="PS00122">
    <property type="entry name" value="CARBOXYLESTERASE_B_1"/>
    <property type="match status" value="1"/>
</dbReference>
<evidence type="ECO:0000313" key="5">
    <source>
        <dbReference type="EMBL" id="KAF1994169.1"/>
    </source>
</evidence>
<dbReference type="EMBL" id="ML977668">
    <property type="protein sequence ID" value="KAF1994169.1"/>
    <property type="molecule type" value="Genomic_DNA"/>
</dbReference>
<keyword evidence="2 3" id="KW-0378">Hydrolase</keyword>
<reference evidence="5" key="1">
    <citation type="journal article" date="2020" name="Stud. Mycol.">
        <title>101 Dothideomycetes genomes: a test case for predicting lifestyles and emergence of pathogens.</title>
        <authorList>
            <person name="Haridas S."/>
            <person name="Albert R."/>
            <person name="Binder M."/>
            <person name="Bloem J."/>
            <person name="Labutti K."/>
            <person name="Salamov A."/>
            <person name="Andreopoulos B."/>
            <person name="Baker S."/>
            <person name="Barry K."/>
            <person name="Bills G."/>
            <person name="Bluhm B."/>
            <person name="Cannon C."/>
            <person name="Castanera R."/>
            <person name="Culley D."/>
            <person name="Daum C."/>
            <person name="Ezra D."/>
            <person name="Gonzalez J."/>
            <person name="Henrissat B."/>
            <person name="Kuo A."/>
            <person name="Liang C."/>
            <person name="Lipzen A."/>
            <person name="Lutzoni F."/>
            <person name="Magnuson J."/>
            <person name="Mondo S."/>
            <person name="Nolan M."/>
            <person name="Ohm R."/>
            <person name="Pangilinan J."/>
            <person name="Park H.-J."/>
            <person name="Ramirez L."/>
            <person name="Alfaro M."/>
            <person name="Sun H."/>
            <person name="Tritt A."/>
            <person name="Yoshinaga Y."/>
            <person name="Zwiers L.-H."/>
            <person name="Turgeon B."/>
            <person name="Goodwin S."/>
            <person name="Spatafora J."/>
            <person name="Crous P."/>
            <person name="Grigoriev I."/>
        </authorList>
    </citation>
    <scope>NUCLEOTIDE SEQUENCE</scope>
    <source>
        <strain evidence="5">CBS 123094</strain>
    </source>
</reference>
<dbReference type="SUPFAM" id="SSF53474">
    <property type="entry name" value="alpha/beta-Hydrolases"/>
    <property type="match status" value="1"/>
</dbReference>
<dbReference type="EC" id="3.1.1.-" evidence="3"/>
<organism evidence="5 6">
    <name type="scientific">Amniculicola lignicola CBS 123094</name>
    <dbReference type="NCBI Taxonomy" id="1392246"/>
    <lineage>
        <taxon>Eukaryota</taxon>
        <taxon>Fungi</taxon>
        <taxon>Dikarya</taxon>
        <taxon>Ascomycota</taxon>
        <taxon>Pezizomycotina</taxon>
        <taxon>Dothideomycetes</taxon>
        <taxon>Pleosporomycetidae</taxon>
        <taxon>Pleosporales</taxon>
        <taxon>Amniculicolaceae</taxon>
        <taxon>Amniculicola</taxon>
    </lineage>
</organism>
<dbReference type="Gene3D" id="3.40.50.1820">
    <property type="entry name" value="alpha/beta hydrolase"/>
    <property type="match status" value="1"/>
</dbReference>
<dbReference type="InterPro" id="IPR050654">
    <property type="entry name" value="AChE-related_enzymes"/>
</dbReference>
<evidence type="ECO:0000256" key="3">
    <source>
        <dbReference type="RuleBase" id="RU361235"/>
    </source>
</evidence>
<proteinExistence type="inferred from homology"/>
<dbReference type="InterPro" id="IPR019826">
    <property type="entry name" value="Carboxylesterase_B_AS"/>
</dbReference>
<dbReference type="InterPro" id="IPR029058">
    <property type="entry name" value="AB_hydrolase_fold"/>
</dbReference>
<dbReference type="Pfam" id="PF00135">
    <property type="entry name" value="COesterase"/>
    <property type="match status" value="1"/>
</dbReference>
<gene>
    <name evidence="5" type="ORF">P154DRAFT_557406</name>
</gene>
<dbReference type="AlphaFoldDB" id="A0A6A5VZR4"/>
<dbReference type="PANTHER" id="PTHR43918:SF4">
    <property type="entry name" value="CARBOXYLIC ESTER HYDROLASE"/>
    <property type="match status" value="1"/>
</dbReference>